<protein>
    <submittedName>
        <fullName evidence="2">Uncharacterized protein</fullName>
    </submittedName>
</protein>
<dbReference type="AlphaFoldDB" id="A0A9N8E058"/>
<feature type="region of interest" description="Disordered" evidence="1">
    <location>
        <begin position="156"/>
        <end position="186"/>
    </location>
</feature>
<name>A0A9N8E058_9STRA</name>
<sequence length="210" mass="23715">MMTARTNEDFLLMNKLPSFRRMGTITKLSAGRQQSLRLADVAAVGPTRRNRAAAKKRQNGAKKMIQDFVGQMINCDTRAQRPFCSSSVTMPEFNPDDSFCYDSDEEFTEEFMMTPPPPTTMVRQISDNQPSIPLRRKTTKELKEADRRPKAAIRQCSVRSELTRSNHNKKRDSPPSPPSRSRPSLVDSIVAEDAIPSLPCRSRPSLTIEL</sequence>
<gene>
    <name evidence="2" type="ORF">SEMRO_418_G138920.1</name>
</gene>
<keyword evidence="3" id="KW-1185">Reference proteome</keyword>
<comment type="caution">
    <text evidence="2">The sequence shown here is derived from an EMBL/GenBank/DDBJ whole genome shotgun (WGS) entry which is preliminary data.</text>
</comment>
<organism evidence="2 3">
    <name type="scientific">Seminavis robusta</name>
    <dbReference type="NCBI Taxonomy" id="568900"/>
    <lineage>
        <taxon>Eukaryota</taxon>
        <taxon>Sar</taxon>
        <taxon>Stramenopiles</taxon>
        <taxon>Ochrophyta</taxon>
        <taxon>Bacillariophyta</taxon>
        <taxon>Bacillariophyceae</taxon>
        <taxon>Bacillariophycidae</taxon>
        <taxon>Naviculales</taxon>
        <taxon>Naviculaceae</taxon>
        <taxon>Seminavis</taxon>
    </lineage>
</organism>
<evidence type="ECO:0000256" key="1">
    <source>
        <dbReference type="SAM" id="MobiDB-lite"/>
    </source>
</evidence>
<proteinExistence type="predicted"/>
<evidence type="ECO:0000313" key="2">
    <source>
        <dbReference type="EMBL" id="CAB9510061.1"/>
    </source>
</evidence>
<accession>A0A9N8E058</accession>
<dbReference type="EMBL" id="CAICTM010000417">
    <property type="protein sequence ID" value="CAB9510061.1"/>
    <property type="molecule type" value="Genomic_DNA"/>
</dbReference>
<reference evidence="2" key="1">
    <citation type="submission" date="2020-06" db="EMBL/GenBank/DDBJ databases">
        <authorList>
            <consortium name="Plant Systems Biology data submission"/>
        </authorList>
    </citation>
    <scope>NUCLEOTIDE SEQUENCE</scope>
    <source>
        <strain evidence="2">D6</strain>
    </source>
</reference>
<evidence type="ECO:0000313" key="3">
    <source>
        <dbReference type="Proteomes" id="UP001153069"/>
    </source>
</evidence>
<dbReference type="Proteomes" id="UP001153069">
    <property type="component" value="Unassembled WGS sequence"/>
</dbReference>